<dbReference type="AlphaFoldDB" id="A0A1V9XVL5"/>
<feature type="domain" description="Choline/carnitine acyltransferase" evidence="18">
    <location>
        <begin position="181"/>
        <end position="593"/>
    </location>
</feature>
<keyword evidence="12" id="KW-0496">Mitochondrion</keyword>
<dbReference type="PROSITE" id="PS00440">
    <property type="entry name" value="ACYLTRANSF_C_2"/>
    <property type="match status" value="1"/>
</dbReference>
<dbReference type="GO" id="GO:0031966">
    <property type="term" value="C:mitochondrial membrane"/>
    <property type="evidence" value="ECO:0007669"/>
    <property type="project" value="UniProtKB-SubCell"/>
</dbReference>
<keyword evidence="13" id="KW-0472">Membrane</keyword>
<protein>
    <recommendedName>
        <fullName evidence="5">carnitine O-palmitoyltransferase</fullName>
        <ecNumber evidence="5">2.3.1.21</ecNumber>
    </recommendedName>
</protein>
<evidence type="ECO:0000256" key="1">
    <source>
        <dbReference type="ARBA" id="ARBA00004141"/>
    </source>
</evidence>
<dbReference type="STRING" id="418985.A0A1V9XVL5"/>
<evidence type="ECO:0000256" key="3">
    <source>
        <dbReference type="ARBA" id="ARBA00005005"/>
    </source>
</evidence>
<dbReference type="GO" id="GO:0006635">
    <property type="term" value="P:fatty acid beta-oxidation"/>
    <property type="evidence" value="ECO:0007669"/>
    <property type="project" value="UniProtKB-UniPathway"/>
</dbReference>
<dbReference type="InterPro" id="IPR032476">
    <property type="entry name" value="CPT_N"/>
</dbReference>
<evidence type="ECO:0000259" key="19">
    <source>
        <dbReference type="Pfam" id="PF16484"/>
    </source>
</evidence>
<dbReference type="EC" id="2.3.1.21" evidence="5"/>
<evidence type="ECO:0000256" key="2">
    <source>
        <dbReference type="ARBA" id="ARBA00004325"/>
    </source>
</evidence>
<evidence type="ECO:0000256" key="10">
    <source>
        <dbReference type="ARBA" id="ARBA00022989"/>
    </source>
</evidence>
<accession>A0A1V9XVL5</accession>
<evidence type="ECO:0000256" key="4">
    <source>
        <dbReference type="ARBA" id="ARBA00005232"/>
    </source>
</evidence>
<dbReference type="EMBL" id="MNPL01003589">
    <property type="protein sequence ID" value="OQR77398.1"/>
    <property type="molecule type" value="Genomic_DNA"/>
</dbReference>
<keyword evidence="14 17" id="KW-0012">Acyltransferase</keyword>
<name>A0A1V9XVL5_9ACAR</name>
<gene>
    <name evidence="20" type="ORF">BIW11_07124</name>
</gene>
<reference evidence="20 21" key="1">
    <citation type="journal article" date="2017" name="Gigascience">
        <title>Draft genome of the honey bee ectoparasitic mite, Tropilaelaps mercedesae, is shaped by the parasitic life history.</title>
        <authorList>
            <person name="Dong X."/>
            <person name="Armstrong S.D."/>
            <person name="Xia D."/>
            <person name="Makepeace B.L."/>
            <person name="Darby A.C."/>
            <person name="Kadowaki T."/>
        </authorList>
    </citation>
    <scope>NUCLEOTIDE SEQUENCE [LARGE SCALE GENOMIC DNA]</scope>
    <source>
        <strain evidence="20">Wuxi-XJTLU</strain>
    </source>
</reference>
<dbReference type="GO" id="GO:0004095">
    <property type="term" value="F:carnitine O-palmitoyltransferase activity"/>
    <property type="evidence" value="ECO:0007669"/>
    <property type="project" value="UniProtKB-EC"/>
</dbReference>
<evidence type="ECO:0000256" key="14">
    <source>
        <dbReference type="ARBA" id="ARBA00023315"/>
    </source>
</evidence>
<evidence type="ECO:0000256" key="6">
    <source>
        <dbReference type="ARBA" id="ARBA00022448"/>
    </source>
</evidence>
<comment type="similarity">
    <text evidence="4 17">Belongs to the carnitine/choline acetyltransferase family.</text>
</comment>
<comment type="catalytic activity">
    <reaction evidence="15">
        <text>(R)-carnitine + hexadecanoyl-CoA = O-hexadecanoyl-(R)-carnitine + CoA</text>
        <dbReference type="Rhea" id="RHEA:12661"/>
        <dbReference type="ChEBI" id="CHEBI:16347"/>
        <dbReference type="ChEBI" id="CHEBI:17490"/>
        <dbReference type="ChEBI" id="CHEBI:57287"/>
        <dbReference type="ChEBI" id="CHEBI:57379"/>
        <dbReference type="EC" id="2.3.1.21"/>
    </reaction>
    <physiologicalReaction direction="left-to-right" evidence="15">
        <dbReference type="Rhea" id="RHEA:12662"/>
    </physiologicalReaction>
</comment>
<dbReference type="FunFam" id="3.30.559.70:FF:000001">
    <property type="entry name" value="Carnitine O-palmitoyltransferase 1, liver isoform"/>
    <property type="match status" value="1"/>
</dbReference>
<evidence type="ECO:0000256" key="13">
    <source>
        <dbReference type="ARBA" id="ARBA00023136"/>
    </source>
</evidence>
<evidence type="ECO:0000256" key="17">
    <source>
        <dbReference type="RuleBase" id="RU003801"/>
    </source>
</evidence>
<sequence length="595" mass="69107">MAEAHSAVAFNFAVTHEGVHIDYDRELIAILWKAGARSWRKRFFRFVNNIRNGLYPASHRSLVLIWALMFGGEVSQKPWADVSLGLVDKVVKHVPQQLVEVHPNCPRGVAVVVTGAGLWVCVAIFRKYMLKMLFSYKGWMYEARGQNARTSLTTRLWFMAVRLFEGSSPLLYSYQSCLPKLPLPSLENTMDRYLKSVRPLNDEESFKRLEQLAMDFKNGPGRRFQRYLWFKSRWAQNYVTDWWEEFIYLRGRSSIMVNSNFYASDIIYMQPTTNQCARAANLIHAAFLFRRLIDYQALKPILIQDVVPLCSAQYTRTFNTHRKPGVETDYILHYHDSTHVAVYHKGRYYKVTTHYKGNLLKPPELQRQLEQIVNDDSTPAPGELYLGALTATDRRVWAETRSNYFCRGQNKLSLNAIERSAFMVVLDDEEFIYDPNDHSKMDRYSQLLLHGKGFDRWYDKSFNMIVGKNARAGVNVEHSWADAPIIGHCWEYCIYQDHATLGYDTDGNTKGYSGFSVQTLSPKELPRPMRLNWELNEDCQAVITKAKLDAEKILTDVDLHVRHFDTYGKRIIKKCRVSPDAYIQMALQLAYFHDQ</sequence>
<dbReference type="SUPFAM" id="SSF52777">
    <property type="entry name" value="CoA-dependent acyltransferases"/>
    <property type="match status" value="2"/>
</dbReference>
<evidence type="ECO:0000256" key="9">
    <source>
        <dbReference type="ARBA" id="ARBA00022832"/>
    </source>
</evidence>
<evidence type="ECO:0000313" key="20">
    <source>
        <dbReference type="EMBL" id="OQR77398.1"/>
    </source>
</evidence>
<dbReference type="Gene3D" id="6.10.250.1760">
    <property type="match status" value="1"/>
</dbReference>
<evidence type="ECO:0000259" key="18">
    <source>
        <dbReference type="Pfam" id="PF00755"/>
    </source>
</evidence>
<comment type="subcellular location">
    <subcellularLocation>
        <location evidence="1">Membrane</location>
        <topology evidence="1">Multi-pass membrane protein</topology>
    </subcellularLocation>
    <subcellularLocation>
        <location evidence="2">Mitochondrion membrane</location>
    </subcellularLocation>
</comment>
<evidence type="ECO:0000256" key="16">
    <source>
        <dbReference type="PIRSR" id="PIRSR600542-1"/>
    </source>
</evidence>
<dbReference type="Gene3D" id="3.30.559.70">
    <property type="entry name" value="Choline/Carnitine o-acyltransferase, domain 2"/>
    <property type="match status" value="1"/>
</dbReference>
<dbReference type="UniPathway" id="UPA00659"/>
<proteinExistence type="inferred from homology"/>
<dbReference type="PROSITE" id="PS00439">
    <property type="entry name" value="ACYLTRANSF_C_1"/>
    <property type="match status" value="1"/>
</dbReference>
<keyword evidence="21" id="KW-1185">Reference proteome</keyword>
<feature type="active site" description="Proton acceptor" evidence="16">
    <location>
        <position position="478"/>
    </location>
</feature>
<evidence type="ECO:0000256" key="15">
    <source>
        <dbReference type="ARBA" id="ARBA00048480"/>
    </source>
</evidence>
<dbReference type="PANTHER" id="PTHR22589">
    <property type="entry name" value="CARNITINE O-ACYLTRANSFERASE"/>
    <property type="match status" value="1"/>
</dbReference>
<dbReference type="InterPro" id="IPR000542">
    <property type="entry name" value="Carn_acyl_trans"/>
</dbReference>
<comment type="pathway">
    <text evidence="3">Lipid metabolism; fatty acid beta-oxidation.</text>
</comment>
<evidence type="ECO:0000256" key="7">
    <source>
        <dbReference type="ARBA" id="ARBA00022679"/>
    </source>
</evidence>
<feature type="domain" description="Carnitine O-palmitoyltransferase N-terminal" evidence="19">
    <location>
        <begin position="1"/>
        <end position="46"/>
    </location>
</feature>
<dbReference type="Pfam" id="PF00755">
    <property type="entry name" value="Carn_acyltransf"/>
    <property type="match status" value="1"/>
</dbReference>
<keyword evidence="10" id="KW-1133">Transmembrane helix</keyword>
<keyword evidence="11" id="KW-0443">Lipid metabolism</keyword>
<dbReference type="OrthoDB" id="240216at2759"/>
<evidence type="ECO:0000313" key="21">
    <source>
        <dbReference type="Proteomes" id="UP000192247"/>
    </source>
</evidence>
<keyword evidence="8" id="KW-0812">Transmembrane</keyword>
<evidence type="ECO:0000256" key="5">
    <source>
        <dbReference type="ARBA" id="ARBA00013243"/>
    </source>
</evidence>
<comment type="caution">
    <text evidence="20">The sequence shown here is derived from an EMBL/GenBank/DDBJ whole genome shotgun (WGS) entry which is preliminary data.</text>
</comment>
<keyword evidence="6" id="KW-0813">Transport</keyword>
<evidence type="ECO:0000256" key="12">
    <source>
        <dbReference type="ARBA" id="ARBA00023128"/>
    </source>
</evidence>
<keyword evidence="9" id="KW-0276">Fatty acid metabolism</keyword>
<dbReference type="PANTHER" id="PTHR22589:SF31">
    <property type="entry name" value="CARNITINE O-PALMITOYLTRANSFERASE"/>
    <property type="match status" value="1"/>
</dbReference>
<dbReference type="InterPro" id="IPR023213">
    <property type="entry name" value="CAT-like_dom_sf"/>
</dbReference>
<dbReference type="Proteomes" id="UP000192247">
    <property type="component" value="Unassembled WGS sequence"/>
</dbReference>
<dbReference type="InterPro" id="IPR039551">
    <property type="entry name" value="Cho/carn_acyl_trans"/>
</dbReference>
<dbReference type="Gene3D" id="3.30.559.10">
    <property type="entry name" value="Chloramphenicol acetyltransferase-like domain"/>
    <property type="match status" value="1"/>
</dbReference>
<feature type="non-terminal residue" evidence="20">
    <location>
        <position position="595"/>
    </location>
</feature>
<evidence type="ECO:0000256" key="11">
    <source>
        <dbReference type="ARBA" id="ARBA00023098"/>
    </source>
</evidence>
<dbReference type="InterPro" id="IPR042231">
    <property type="entry name" value="Cho/carn_acyl_trans_2"/>
</dbReference>
<evidence type="ECO:0000256" key="8">
    <source>
        <dbReference type="ARBA" id="ARBA00022692"/>
    </source>
</evidence>
<dbReference type="InParanoid" id="A0A1V9XVL5"/>
<dbReference type="GO" id="GO:0009437">
    <property type="term" value="P:carnitine metabolic process"/>
    <property type="evidence" value="ECO:0007669"/>
    <property type="project" value="TreeGrafter"/>
</dbReference>
<organism evidence="20 21">
    <name type="scientific">Tropilaelaps mercedesae</name>
    <dbReference type="NCBI Taxonomy" id="418985"/>
    <lineage>
        <taxon>Eukaryota</taxon>
        <taxon>Metazoa</taxon>
        <taxon>Ecdysozoa</taxon>
        <taxon>Arthropoda</taxon>
        <taxon>Chelicerata</taxon>
        <taxon>Arachnida</taxon>
        <taxon>Acari</taxon>
        <taxon>Parasitiformes</taxon>
        <taxon>Mesostigmata</taxon>
        <taxon>Gamasina</taxon>
        <taxon>Dermanyssoidea</taxon>
        <taxon>Laelapidae</taxon>
        <taxon>Tropilaelaps</taxon>
    </lineage>
</organism>
<keyword evidence="7 17" id="KW-0808">Transferase</keyword>
<dbReference type="Pfam" id="PF16484">
    <property type="entry name" value="CPT_N"/>
    <property type="match status" value="1"/>
</dbReference>